<name>A0A9X2JWW0_9MICO</name>
<keyword evidence="10" id="KW-1185">Reference proteome</keyword>
<sequence length="515" mass="51900">MTVSPPALSTRRRWAALAVLVLAVGLLAIDGTVLYLAVPSLTRDLEPTATQVLWIGDIYSLAIAGLLVTMGTLADRVGRKRLLLVGATAFGAASALAAFSPDAETLVAARLLLGVAGATIMPSTLSLIRTLFPDARERSRAIAVWSAAAGGGAAIGPLVGGLLLEHFWWGSVFLVNVPVVIVLVGAGAVLLPEAKDPAPGRLDLLSVLLSFAAVMPLVWAIKHAASAGVDLPAAGALALAVGAGVWFVRRQGRLLADGRGPLLDVGLFKVPAFSGAVTANLIAIFALTGMLFFFSQYLQLVRGFSPLVAGLAELPATVASIAVVAVVGWSVARFGRGDAIALGLGVTALGTVAIALAEGADHYAWLALALVPAGLGVGLAMTLTTDAVVSAVPPTKAGGASAISETAYELGVALGVAVLGSLVTLGYQARVALPAGLPDDVRAGAGDSLAAAVALAGDRPDVVDAAREAFVGALQTACVVAAVLTAVAAVVAWRLIPNEGLSARGAAPRSPRARR</sequence>
<feature type="transmembrane region" description="Helical" evidence="7">
    <location>
        <begin position="52"/>
        <end position="70"/>
    </location>
</feature>
<dbReference type="SUPFAM" id="SSF103473">
    <property type="entry name" value="MFS general substrate transporter"/>
    <property type="match status" value="1"/>
</dbReference>
<comment type="caution">
    <text evidence="9">The sequence shown here is derived from an EMBL/GenBank/DDBJ whole genome shotgun (WGS) entry which is preliminary data.</text>
</comment>
<feature type="transmembrane region" description="Helical" evidence="7">
    <location>
        <begin position="363"/>
        <end position="389"/>
    </location>
</feature>
<evidence type="ECO:0000259" key="8">
    <source>
        <dbReference type="PROSITE" id="PS50850"/>
    </source>
</evidence>
<accession>A0A9X2JWW0</accession>
<dbReference type="AlphaFoldDB" id="A0A9X2JWW0"/>
<keyword evidence="4 7" id="KW-0812">Transmembrane</keyword>
<dbReference type="Gene3D" id="1.20.1720.10">
    <property type="entry name" value="Multidrug resistance protein D"/>
    <property type="match status" value="1"/>
</dbReference>
<dbReference type="GO" id="GO:0005886">
    <property type="term" value="C:plasma membrane"/>
    <property type="evidence" value="ECO:0007669"/>
    <property type="project" value="UniProtKB-SubCell"/>
</dbReference>
<dbReference type="PROSITE" id="PS00216">
    <property type="entry name" value="SUGAR_TRANSPORT_1"/>
    <property type="match status" value="1"/>
</dbReference>
<feature type="transmembrane region" description="Helical" evidence="7">
    <location>
        <begin position="410"/>
        <end position="429"/>
    </location>
</feature>
<evidence type="ECO:0000256" key="5">
    <source>
        <dbReference type="ARBA" id="ARBA00022989"/>
    </source>
</evidence>
<dbReference type="InterPro" id="IPR036259">
    <property type="entry name" value="MFS_trans_sf"/>
</dbReference>
<dbReference type="Proteomes" id="UP001139493">
    <property type="component" value="Unassembled WGS sequence"/>
</dbReference>
<keyword evidence="2" id="KW-0813">Transport</keyword>
<keyword evidence="5 7" id="KW-1133">Transmembrane helix</keyword>
<feature type="transmembrane region" description="Helical" evidence="7">
    <location>
        <begin position="469"/>
        <end position="496"/>
    </location>
</feature>
<dbReference type="PANTHER" id="PTHR42718">
    <property type="entry name" value="MAJOR FACILITATOR SUPERFAMILY MULTIDRUG TRANSPORTER MFSC"/>
    <property type="match status" value="1"/>
</dbReference>
<feature type="transmembrane region" description="Helical" evidence="7">
    <location>
        <begin position="270"/>
        <end position="294"/>
    </location>
</feature>
<evidence type="ECO:0000256" key="1">
    <source>
        <dbReference type="ARBA" id="ARBA00004651"/>
    </source>
</evidence>
<dbReference type="RefSeq" id="WP_253838532.1">
    <property type="nucleotide sequence ID" value="NZ_JAMTCS010000013.1"/>
</dbReference>
<dbReference type="InterPro" id="IPR005829">
    <property type="entry name" value="Sugar_transporter_CS"/>
</dbReference>
<evidence type="ECO:0000256" key="2">
    <source>
        <dbReference type="ARBA" id="ARBA00022448"/>
    </source>
</evidence>
<feature type="transmembrane region" description="Helical" evidence="7">
    <location>
        <begin position="107"/>
        <end position="128"/>
    </location>
</feature>
<dbReference type="PROSITE" id="PS50850">
    <property type="entry name" value="MFS"/>
    <property type="match status" value="1"/>
</dbReference>
<feature type="transmembrane region" description="Helical" evidence="7">
    <location>
        <begin position="233"/>
        <end position="249"/>
    </location>
</feature>
<reference evidence="9" key="1">
    <citation type="submission" date="2022-06" db="EMBL/GenBank/DDBJ databases">
        <title>Genomic Encyclopedia of Archaeal and Bacterial Type Strains, Phase II (KMG-II): from individual species to whole genera.</title>
        <authorList>
            <person name="Goeker M."/>
        </authorList>
    </citation>
    <scope>NUCLEOTIDE SEQUENCE</scope>
    <source>
        <strain evidence="9">DSM 26652</strain>
    </source>
</reference>
<feature type="domain" description="Major facilitator superfamily (MFS) profile" evidence="8">
    <location>
        <begin position="16"/>
        <end position="500"/>
    </location>
</feature>
<dbReference type="InterPro" id="IPR020846">
    <property type="entry name" value="MFS_dom"/>
</dbReference>
<proteinExistence type="predicted"/>
<dbReference type="Gene3D" id="1.20.1250.20">
    <property type="entry name" value="MFS general substrate transporter like domains"/>
    <property type="match status" value="1"/>
</dbReference>
<feature type="transmembrane region" description="Helical" evidence="7">
    <location>
        <begin position="314"/>
        <end position="332"/>
    </location>
</feature>
<feature type="transmembrane region" description="Helical" evidence="7">
    <location>
        <begin position="140"/>
        <end position="160"/>
    </location>
</feature>
<evidence type="ECO:0000256" key="6">
    <source>
        <dbReference type="ARBA" id="ARBA00023136"/>
    </source>
</evidence>
<keyword evidence="3" id="KW-1003">Cell membrane</keyword>
<evidence type="ECO:0000256" key="3">
    <source>
        <dbReference type="ARBA" id="ARBA00022475"/>
    </source>
</evidence>
<gene>
    <name evidence="9" type="ORF">APR03_003921</name>
</gene>
<organism evidence="9 10">
    <name type="scientific">Promicromonospora thailandica</name>
    <dbReference type="NCBI Taxonomy" id="765201"/>
    <lineage>
        <taxon>Bacteria</taxon>
        <taxon>Bacillati</taxon>
        <taxon>Actinomycetota</taxon>
        <taxon>Actinomycetes</taxon>
        <taxon>Micrococcales</taxon>
        <taxon>Promicromonosporaceae</taxon>
        <taxon>Promicromonospora</taxon>
    </lineage>
</organism>
<evidence type="ECO:0000313" key="9">
    <source>
        <dbReference type="EMBL" id="MCP2266551.1"/>
    </source>
</evidence>
<evidence type="ECO:0000256" key="4">
    <source>
        <dbReference type="ARBA" id="ARBA00022692"/>
    </source>
</evidence>
<evidence type="ECO:0000313" key="10">
    <source>
        <dbReference type="Proteomes" id="UP001139493"/>
    </source>
</evidence>
<dbReference type="PANTHER" id="PTHR42718:SF47">
    <property type="entry name" value="METHYL VIOLOGEN RESISTANCE PROTEIN SMVA"/>
    <property type="match status" value="1"/>
</dbReference>
<feature type="transmembrane region" description="Helical" evidence="7">
    <location>
        <begin position="202"/>
        <end position="221"/>
    </location>
</feature>
<feature type="transmembrane region" description="Helical" evidence="7">
    <location>
        <begin position="82"/>
        <end position="101"/>
    </location>
</feature>
<dbReference type="Pfam" id="PF07690">
    <property type="entry name" value="MFS_1"/>
    <property type="match status" value="1"/>
</dbReference>
<dbReference type="InterPro" id="IPR011701">
    <property type="entry name" value="MFS"/>
</dbReference>
<comment type="subcellular location">
    <subcellularLocation>
        <location evidence="1">Cell membrane</location>
        <topology evidence="1">Multi-pass membrane protein</topology>
    </subcellularLocation>
</comment>
<dbReference type="EMBL" id="JAMTCS010000013">
    <property type="protein sequence ID" value="MCP2266551.1"/>
    <property type="molecule type" value="Genomic_DNA"/>
</dbReference>
<feature type="transmembrane region" description="Helical" evidence="7">
    <location>
        <begin position="339"/>
        <end position="357"/>
    </location>
</feature>
<evidence type="ECO:0000256" key="7">
    <source>
        <dbReference type="SAM" id="Phobius"/>
    </source>
</evidence>
<feature type="transmembrane region" description="Helical" evidence="7">
    <location>
        <begin position="166"/>
        <end position="190"/>
    </location>
</feature>
<dbReference type="CDD" id="cd17321">
    <property type="entry name" value="MFS_MMR_MDR_like"/>
    <property type="match status" value="1"/>
</dbReference>
<dbReference type="GO" id="GO:0022857">
    <property type="term" value="F:transmembrane transporter activity"/>
    <property type="evidence" value="ECO:0007669"/>
    <property type="project" value="InterPro"/>
</dbReference>
<protein>
    <submittedName>
        <fullName evidence="9">MFS transporter, DHA2 family, multidrug resistance protein</fullName>
    </submittedName>
</protein>
<keyword evidence="6 7" id="KW-0472">Membrane</keyword>